<proteinExistence type="predicted"/>
<feature type="compositionally biased region" description="Basic and acidic residues" evidence="1">
    <location>
        <begin position="1"/>
        <end position="32"/>
    </location>
</feature>
<gene>
    <name evidence="2" type="ORF">MPEBLZ_03433</name>
</gene>
<protein>
    <submittedName>
        <fullName evidence="2">Uncharacterized protein</fullName>
    </submittedName>
</protein>
<evidence type="ECO:0000313" key="3">
    <source>
        <dbReference type="Proteomes" id="UP000050360"/>
    </source>
</evidence>
<evidence type="ECO:0000256" key="1">
    <source>
        <dbReference type="SAM" id="MobiDB-lite"/>
    </source>
</evidence>
<comment type="caution">
    <text evidence="2">The sequence shown here is derived from an EMBL/GenBank/DDBJ whole genome shotgun (WGS) entry which is preliminary data.</text>
</comment>
<feature type="region of interest" description="Disordered" evidence="1">
    <location>
        <begin position="1"/>
        <end position="47"/>
    </location>
</feature>
<reference evidence="2 3" key="1">
    <citation type="submission" date="2015-09" db="EMBL/GenBank/DDBJ databases">
        <title>A metagenomics-based metabolic model of nitrate-dependent anaerobic oxidation of methane by Methanoperedens-like archaea.</title>
        <authorList>
            <person name="Arshad A."/>
            <person name="Speth D.R."/>
            <person name="De Graaf R.M."/>
            <person name="Op Den Camp H.J."/>
            <person name="Jetten M.S."/>
            <person name="Welte C.U."/>
        </authorList>
    </citation>
    <scope>NUCLEOTIDE SEQUENCE [LARGE SCALE GENOMIC DNA]</scope>
</reference>
<dbReference type="EMBL" id="LKCM01000276">
    <property type="protein sequence ID" value="KPQ42013.1"/>
    <property type="molecule type" value="Genomic_DNA"/>
</dbReference>
<dbReference type="Proteomes" id="UP000050360">
    <property type="component" value="Unassembled WGS sequence"/>
</dbReference>
<organism evidence="2 3">
    <name type="scientific">Candidatus Methanoperedens nitratireducens</name>
    <dbReference type="NCBI Taxonomy" id="1392998"/>
    <lineage>
        <taxon>Archaea</taxon>
        <taxon>Methanobacteriati</taxon>
        <taxon>Methanobacteriota</taxon>
        <taxon>Stenosarchaea group</taxon>
        <taxon>Methanomicrobia</taxon>
        <taxon>Methanosarcinales</taxon>
        <taxon>ANME-2 cluster</taxon>
        <taxon>Candidatus Methanoperedentaceae</taxon>
        <taxon>Candidatus Methanoperedens</taxon>
    </lineage>
</organism>
<sequence length="47" mass="5362">MDCCESSKPKETDKDIKSDQTGNEKKPVEKEQSYGGTKDMLLHMEEI</sequence>
<dbReference type="AlphaFoldDB" id="A0A0P8A614"/>
<evidence type="ECO:0000313" key="2">
    <source>
        <dbReference type="EMBL" id="KPQ42013.1"/>
    </source>
</evidence>
<name>A0A0P8A614_9EURY</name>
<accession>A0A0P8A614</accession>